<feature type="compositionally biased region" description="Low complexity" evidence="1">
    <location>
        <begin position="270"/>
        <end position="293"/>
    </location>
</feature>
<feature type="compositionally biased region" description="Pro residues" evidence="1">
    <location>
        <begin position="156"/>
        <end position="167"/>
    </location>
</feature>
<dbReference type="AlphaFoldDB" id="A0AA39UZZ4"/>
<gene>
    <name evidence="2" type="ORF">JMJ35_007706</name>
</gene>
<feature type="region of interest" description="Disordered" evidence="1">
    <location>
        <begin position="151"/>
        <end position="178"/>
    </location>
</feature>
<feature type="compositionally biased region" description="Basic and acidic residues" evidence="1">
    <location>
        <begin position="24"/>
        <end position="36"/>
    </location>
</feature>
<feature type="compositionally biased region" description="Polar residues" evidence="1">
    <location>
        <begin position="232"/>
        <end position="269"/>
    </location>
</feature>
<proteinExistence type="predicted"/>
<evidence type="ECO:0000313" key="3">
    <source>
        <dbReference type="Proteomes" id="UP001166286"/>
    </source>
</evidence>
<accession>A0AA39UZZ4</accession>
<comment type="caution">
    <text evidence="2">The sequence shown here is derived from an EMBL/GenBank/DDBJ whole genome shotgun (WGS) entry which is preliminary data.</text>
</comment>
<name>A0AA39UZZ4_9LECA</name>
<dbReference type="EMBL" id="JAFEKC020000017">
    <property type="protein sequence ID" value="KAK0510312.1"/>
    <property type="molecule type" value="Genomic_DNA"/>
</dbReference>
<organism evidence="2 3">
    <name type="scientific">Cladonia borealis</name>
    <dbReference type="NCBI Taxonomy" id="184061"/>
    <lineage>
        <taxon>Eukaryota</taxon>
        <taxon>Fungi</taxon>
        <taxon>Dikarya</taxon>
        <taxon>Ascomycota</taxon>
        <taxon>Pezizomycotina</taxon>
        <taxon>Lecanoromycetes</taxon>
        <taxon>OSLEUM clade</taxon>
        <taxon>Lecanoromycetidae</taxon>
        <taxon>Lecanorales</taxon>
        <taxon>Lecanorineae</taxon>
        <taxon>Cladoniaceae</taxon>
        <taxon>Cladonia</taxon>
    </lineage>
</organism>
<feature type="region of interest" description="Disordered" evidence="1">
    <location>
        <begin position="86"/>
        <end position="122"/>
    </location>
</feature>
<feature type="region of interest" description="Disordered" evidence="1">
    <location>
        <begin position="24"/>
        <end position="65"/>
    </location>
</feature>
<evidence type="ECO:0000313" key="2">
    <source>
        <dbReference type="EMBL" id="KAK0510312.1"/>
    </source>
</evidence>
<evidence type="ECO:0000256" key="1">
    <source>
        <dbReference type="SAM" id="MobiDB-lite"/>
    </source>
</evidence>
<feature type="region of interest" description="Disordered" evidence="1">
    <location>
        <begin position="222"/>
        <end position="310"/>
    </location>
</feature>
<sequence>MSEDEPLVDLSLFSLSPADDRHFAVHDSEYNDDQSRQHSRPLQGNSTHRPWPRRPQRRLCPGASVARTSEEDSRCILARIRRTVTPPTINRDRDRDNTLLQRRNPSSVPRLTLSVPQSSPRHRHAASAMTWMPDEQMWLIENEVQRDFLPAQTAYPSPPPYSPPRNPPLDRSHSVPTSSIPPFFDLTPPLTPIQAQLRTLIQRPGEDRISPLFQEAMNSVPMTDSMGLEQPSVDQSSPYNSRAQRAQTTYESSPQSLSPRASEAWQTPARSRSASVTTRSSRVISESSSSRSFHSARESISEDLTEPTLSARRWHGLARRIARPTSSASS</sequence>
<reference evidence="2" key="1">
    <citation type="submission" date="2023-03" db="EMBL/GenBank/DDBJ databases">
        <title>Complete genome of Cladonia borealis.</title>
        <authorList>
            <person name="Park H."/>
        </authorList>
    </citation>
    <scope>NUCLEOTIDE SEQUENCE</scope>
    <source>
        <strain evidence="2">ANT050790</strain>
    </source>
</reference>
<protein>
    <submittedName>
        <fullName evidence="2">Uncharacterized protein</fullName>
    </submittedName>
</protein>
<keyword evidence="3" id="KW-1185">Reference proteome</keyword>
<feature type="compositionally biased region" description="Polar residues" evidence="1">
    <location>
        <begin position="98"/>
        <end position="119"/>
    </location>
</feature>
<dbReference type="Proteomes" id="UP001166286">
    <property type="component" value="Unassembled WGS sequence"/>
</dbReference>